<reference evidence="5" key="2">
    <citation type="journal article" date="2008" name="Genome Biol.">
        <title>Improved genome assembly and evidence-based global gene model set for the chordate Ciona intestinalis: new insight into intron and operon populations.</title>
        <authorList>
            <person name="Satou Y."/>
            <person name="Mineta K."/>
            <person name="Ogasawara M."/>
            <person name="Sasakura Y."/>
            <person name="Shoguchi E."/>
            <person name="Ueno K."/>
            <person name="Yamada L."/>
            <person name="Matsumoto J."/>
            <person name="Wasserscheid J."/>
            <person name="Dewar K."/>
            <person name="Wiley G.B."/>
            <person name="Macmil S.L."/>
            <person name="Roe B.A."/>
            <person name="Zeller R.W."/>
            <person name="Hastings K.E."/>
            <person name="Lemaire P."/>
            <person name="Lindquist E."/>
            <person name="Endo T."/>
            <person name="Hotta K."/>
            <person name="Inaba K."/>
        </authorList>
    </citation>
    <scope>NUCLEOTIDE SEQUENCE [LARGE SCALE GENOMIC DNA]</scope>
    <source>
        <strain evidence="5">wild type</strain>
    </source>
</reference>
<dbReference type="GO" id="GO:0005179">
    <property type="term" value="F:hormone activity"/>
    <property type="evidence" value="ECO:0007669"/>
    <property type="project" value="InterPro"/>
</dbReference>
<dbReference type="InterPro" id="IPR016179">
    <property type="entry name" value="Insulin-like"/>
</dbReference>
<keyword evidence="3" id="KW-0732">Signal</keyword>
<sequence>MKIVIVVLIVLFIITPSPVESWSGACGARLINRLRFICGERGVFNPKTLLLQMKYPGRYRHHRRTRSATTIKEIIQETSPSVSVLRGLVTVGNHLHNNRRRLARRVRRDLVTECCRGSCNRKWILRTYCG</sequence>
<feature type="chain" id="PRO_5030172491" evidence="3">
    <location>
        <begin position="22"/>
        <end position="130"/>
    </location>
</feature>
<accession>H2XTV1</accession>
<dbReference type="Pfam" id="PF00049">
    <property type="entry name" value="Insulin"/>
    <property type="match status" value="1"/>
</dbReference>
<evidence type="ECO:0000313" key="5">
    <source>
        <dbReference type="Ensembl" id="ENSCINP00000033085.1"/>
    </source>
</evidence>
<dbReference type="SUPFAM" id="SSF56994">
    <property type="entry name" value="Insulin-like"/>
    <property type="match status" value="1"/>
</dbReference>
<dbReference type="InterPro" id="IPR036438">
    <property type="entry name" value="Insulin-like_sf"/>
</dbReference>
<feature type="signal peptide" evidence="3">
    <location>
        <begin position="1"/>
        <end position="21"/>
    </location>
</feature>
<dbReference type="Gene3D" id="1.10.100.10">
    <property type="entry name" value="Insulin-like"/>
    <property type="match status" value="1"/>
</dbReference>
<dbReference type="GO" id="GO:0005576">
    <property type="term" value="C:extracellular region"/>
    <property type="evidence" value="ECO:0007669"/>
    <property type="project" value="InterPro"/>
</dbReference>
<dbReference type="CTD" id="100170005"/>
<comment type="similarity">
    <text evidence="1">Belongs to the insulin family.</text>
</comment>
<dbReference type="AlphaFoldDB" id="H2XTV1"/>
<keyword evidence="6" id="KW-1185">Reference proteome</keyword>
<keyword evidence="2" id="KW-1015">Disulfide bond</keyword>
<dbReference type="OMA" id="DRIRIIC"/>
<dbReference type="EMBL" id="EAAA01001366">
    <property type="status" value="NOT_ANNOTATED_CDS"/>
    <property type="molecule type" value="Genomic_DNA"/>
</dbReference>
<protein>
    <submittedName>
        <fullName evidence="5">Insulin-like 2</fullName>
    </submittedName>
</protein>
<evidence type="ECO:0000256" key="1">
    <source>
        <dbReference type="ARBA" id="ARBA00009034"/>
    </source>
</evidence>
<dbReference type="PANTHER" id="PTHR46845:SF1">
    <property type="entry name" value="INSULIN-LIKE GROWTH FACTOR I"/>
    <property type="match status" value="1"/>
</dbReference>
<dbReference type="GeneID" id="100170005"/>
<organism evidence="5 6">
    <name type="scientific">Ciona intestinalis</name>
    <name type="common">Transparent sea squirt</name>
    <name type="synonym">Ascidia intestinalis</name>
    <dbReference type="NCBI Taxonomy" id="7719"/>
    <lineage>
        <taxon>Eukaryota</taxon>
        <taxon>Metazoa</taxon>
        <taxon>Chordata</taxon>
        <taxon>Tunicata</taxon>
        <taxon>Ascidiacea</taxon>
        <taxon>Phlebobranchia</taxon>
        <taxon>Cionidae</taxon>
        <taxon>Ciona</taxon>
    </lineage>
</organism>
<dbReference type="PANTHER" id="PTHR46845">
    <property type="entry name" value="INSULIN-LIKE GROWTH FACTOR I"/>
    <property type="match status" value="1"/>
</dbReference>
<name>H2XTV1_CIOIN</name>
<reference evidence="6" key="1">
    <citation type="journal article" date="2002" name="Science">
        <title>The draft genome of Ciona intestinalis: insights into chordate and vertebrate origins.</title>
        <authorList>
            <person name="Dehal P."/>
            <person name="Satou Y."/>
            <person name="Campbell R.K."/>
            <person name="Chapman J."/>
            <person name="Degnan B."/>
            <person name="De Tomaso A."/>
            <person name="Davidson B."/>
            <person name="Di Gregorio A."/>
            <person name="Gelpke M."/>
            <person name="Goodstein D.M."/>
            <person name="Harafuji N."/>
            <person name="Hastings K.E."/>
            <person name="Ho I."/>
            <person name="Hotta K."/>
            <person name="Huang W."/>
            <person name="Kawashima T."/>
            <person name="Lemaire P."/>
            <person name="Martinez D."/>
            <person name="Meinertzhagen I.A."/>
            <person name="Necula S."/>
            <person name="Nonaka M."/>
            <person name="Putnam N."/>
            <person name="Rash S."/>
            <person name="Saiga H."/>
            <person name="Satake M."/>
            <person name="Terry A."/>
            <person name="Yamada L."/>
            <person name="Wang H.G."/>
            <person name="Awazu S."/>
            <person name="Azumi K."/>
            <person name="Boore J."/>
            <person name="Branno M."/>
            <person name="Chin-Bow S."/>
            <person name="DeSantis R."/>
            <person name="Doyle S."/>
            <person name="Francino P."/>
            <person name="Keys D.N."/>
            <person name="Haga S."/>
            <person name="Hayashi H."/>
            <person name="Hino K."/>
            <person name="Imai K.S."/>
            <person name="Inaba K."/>
            <person name="Kano S."/>
            <person name="Kobayashi K."/>
            <person name="Kobayashi M."/>
            <person name="Lee B.I."/>
            <person name="Makabe K.W."/>
            <person name="Manohar C."/>
            <person name="Matassi G."/>
            <person name="Medina M."/>
            <person name="Mochizuki Y."/>
            <person name="Mount S."/>
            <person name="Morishita T."/>
            <person name="Miura S."/>
            <person name="Nakayama A."/>
            <person name="Nishizaka S."/>
            <person name="Nomoto H."/>
            <person name="Ohta F."/>
            <person name="Oishi K."/>
            <person name="Rigoutsos I."/>
            <person name="Sano M."/>
            <person name="Sasaki A."/>
            <person name="Sasakura Y."/>
            <person name="Shoguchi E."/>
            <person name="Shin-i T."/>
            <person name="Spagnuolo A."/>
            <person name="Stainier D."/>
            <person name="Suzuki M.M."/>
            <person name="Tassy O."/>
            <person name="Takatori N."/>
            <person name="Tokuoka M."/>
            <person name="Yagi K."/>
            <person name="Yoshizaki F."/>
            <person name="Wada S."/>
            <person name="Zhang C."/>
            <person name="Hyatt P.D."/>
            <person name="Larimer F."/>
            <person name="Detter C."/>
            <person name="Doggett N."/>
            <person name="Glavina T."/>
            <person name="Hawkins T."/>
            <person name="Richardson P."/>
            <person name="Lucas S."/>
            <person name="Kohara Y."/>
            <person name="Levine M."/>
            <person name="Satoh N."/>
            <person name="Rokhsar D.S."/>
        </authorList>
    </citation>
    <scope>NUCLEOTIDE SEQUENCE [LARGE SCALE GENOMIC DNA]</scope>
</reference>
<evidence type="ECO:0000313" key="6">
    <source>
        <dbReference type="Proteomes" id="UP000008144"/>
    </source>
</evidence>
<dbReference type="Ensembl" id="ENSCINT00000036405.1">
    <property type="protein sequence ID" value="ENSCINP00000033085.1"/>
    <property type="gene ID" value="ENSCING00000020389.1"/>
</dbReference>
<dbReference type="HOGENOM" id="CLU_1937360_0_0_1"/>
<gene>
    <name evidence="5" type="primary">ins-l2</name>
</gene>
<evidence type="ECO:0000256" key="2">
    <source>
        <dbReference type="ARBA" id="ARBA00023157"/>
    </source>
</evidence>
<dbReference type="SMART" id="SM00078">
    <property type="entry name" value="IlGF"/>
    <property type="match status" value="1"/>
</dbReference>
<proteinExistence type="inferred from homology"/>
<reference evidence="5" key="3">
    <citation type="submission" date="2025-08" db="UniProtKB">
        <authorList>
            <consortium name="Ensembl"/>
        </authorList>
    </citation>
    <scope>IDENTIFICATION</scope>
</reference>
<dbReference type="InParanoid" id="H2XTV1"/>
<reference evidence="5" key="4">
    <citation type="submission" date="2025-09" db="UniProtKB">
        <authorList>
            <consortium name="Ensembl"/>
        </authorList>
    </citation>
    <scope>IDENTIFICATION</scope>
</reference>
<dbReference type="KEGG" id="cin:100170005"/>
<feature type="domain" description="Insulin-like" evidence="4">
    <location>
        <begin position="23"/>
        <end position="129"/>
    </location>
</feature>
<dbReference type="GeneTree" id="ENSGT00660000097385"/>
<evidence type="ECO:0000259" key="4">
    <source>
        <dbReference type="SMART" id="SM00078"/>
    </source>
</evidence>
<dbReference type="Proteomes" id="UP000008144">
    <property type="component" value="Chromosome 2"/>
</dbReference>
<dbReference type="STRING" id="7719.ENSCINP00000033085"/>
<dbReference type="RefSeq" id="NP_001123345.2">
    <property type="nucleotide sequence ID" value="NM_001129873.2"/>
</dbReference>
<evidence type="ECO:0000256" key="3">
    <source>
        <dbReference type="SAM" id="SignalP"/>
    </source>
</evidence>